<sequence>MVSPVYVTVKAESASDSYFYALSPCHVNKVNTVSLDTKALEANGNEELRTLSSSHTEMERSG</sequence>
<reference evidence="1 2" key="1">
    <citation type="submission" date="2014-04" db="EMBL/GenBank/DDBJ databases">
        <title>Evolutionary Origins and Diversification of the Mycorrhizal Mutualists.</title>
        <authorList>
            <consortium name="DOE Joint Genome Institute"/>
            <consortium name="Mycorrhizal Genomics Consortium"/>
            <person name="Kohler A."/>
            <person name="Kuo A."/>
            <person name="Nagy L.G."/>
            <person name="Floudas D."/>
            <person name="Copeland A."/>
            <person name="Barry K.W."/>
            <person name="Cichocki N."/>
            <person name="Veneault-Fourrey C."/>
            <person name="LaButti K."/>
            <person name="Lindquist E.A."/>
            <person name="Lipzen A."/>
            <person name="Lundell T."/>
            <person name="Morin E."/>
            <person name="Murat C."/>
            <person name="Riley R."/>
            <person name="Ohm R."/>
            <person name="Sun H."/>
            <person name="Tunlid A."/>
            <person name="Henrissat B."/>
            <person name="Grigoriev I.V."/>
            <person name="Hibbett D.S."/>
            <person name="Martin F."/>
        </authorList>
    </citation>
    <scope>NUCLEOTIDE SEQUENCE [LARGE SCALE GENOMIC DNA]</scope>
    <source>
        <strain evidence="1 2">Koide BX008</strain>
    </source>
</reference>
<dbReference type="AlphaFoldDB" id="A0A0C2SCL2"/>
<dbReference type="Proteomes" id="UP000054549">
    <property type="component" value="Unassembled WGS sequence"/>
</dbReference>
<protein>
    <submittedName>
        <fullName evidence="1">Uncharacterized protein</fullName>
    </submittedName>
</protein>
<accession>A0A0C2SCL2</accession>
<proteinExistence type="predicted"/>
<name>A0A0C2SCL2_AMAMK</name>
<dbReference type="InParanoid" id="A0A0C2SCL2"/>
<evidence type="ECO:0000313" key="1">
    <source>
        <dbReference type="EMBL" id="KIL60675.1"/>
    </source>
</evidence>
<gene>
    <name evidence="1" type="ORF">M378DRAFT_167903</name>
</gene>
<keyword evidence="2" id="KW-1185">Reference proteome</keyword>
<dbReference type="HOGENOM" id="CLU_2903742_0_0_1"/>
<evidence type="ECO:0000313" key="2">
    <source>
        <dbReference type="Proteomes" id="UP000054549"/>
    </source>
</evidence>
<dbReference type="EMBL" id="KN818295">
    <property type="protein sequence ID" value="KIL60675.1"/>
    <property type="molecule type" value="Genomic_DNA"/>
</dbReference>
<organism evidence="1 2">
    <name type="scientific">Amanita muscaria (strain Koide BX008)</name>
    <dbReference type="NCBI Taxonomy" id="946122"/>
    <lineage>
        <taxon>Eukaryota</taxon>
        <taxon>Fungi</taxon>
        <taxon>Dikarya</taxon>
        <taxon>Basidiomycota</taxon>
        <taxon>Agaricomycotina</taxon>
        <taxon>Agaricomycetes</taxon>
        <taxon>Agaricomycetidae</taxon>
        <taxon>Agaricales</taxon>
        <taxon>Pluteineae</taxon>
        <taxon>Amanitaceae</taxon>
        <taxon>Amanita</taxon>
    </lineage>
</organism>